<accession>A0A6V7H4Z7</accession>
<dbReference type="AlphaFoldDB" id="A0A6V7H4Z7"/>
<comment type="caution">
    <text evidence="2">The sequence shown here is derived from an EMBL/GenBank/DDBJ whole genome shotgun (WGS) entry which is preliminary data.</text>
</comment>
<proteinExistence type="predicted"/>
<feature type="compositionally biased region" description="Polar residues" evidence="1">
    <location>
        <begin position="68"/>
        <end position="78"/>
    </location>
</feature>
<feature type="region of interest" description="Disordered" evidence="1">
    <location>
        <begin position="68"/>
        <end position="87"/>
    </location>
</feature>
<evidence type="ECO:0000313" key="3">
    <source>
        <dbReference type="Proteomes" id="UP000752696"/>
    </source>
</evidence>
<sequence>YDVSAKPVLADIMIQKPDRNANELQRFFPIACTYKFYRRIDKQIGAQATPTSSVRKSILNEIVTRSLATNDGSSTPSGKQGIITREE</sequence>
<reference evidence="2" key="1">
    <citation type="submission" date="2020-07" db="EMBL/GenBank/DDBJ databases">
        <authorList>
            <person name="Nazaruddin N."/>
        </authorList>
    </citation>
    <scope>NUCLEOTIDE SEQUENCE</scope>
</reference>
<dbReference type="EMBL" id="CAJDYZ010007515">
    <property type="protein sequence ID" value="CAD1474364.1"/>
    <property type="molecule type" value="Genomic_DNA"/>
</dbReference>
<gene>
    <name evidence="2" type="ORF">MHI_LOCUS462761</name>
</gene>
<evidence type="ECO:0000313" key="2">
    <source>
        <dbReference type="EMBL" id="CAD1474364.1"/>
    </source>
</evidence>
<protein>
    <submittedName>
        <fullName evidence="2">Uncharacterized protein</fullName>
    </submittedName>
</protein>
<name>A0A6V7H4Z7_9HYME</name>
<keyword evidence="3" id="KW-1185">Reference proteome</keyword>
<evidence type="ECO:0000256" key="1">
    <source>
        <dbReference type="SAM" id="MobiDB-lite"/>
    </source>
</evidence>
<organism evidence="2 3">
    <name type="scientific">Heterotrigona itama</name>
    <dbReference type="NCBI Taxonomy" id="395501"/>
    <lineage>
        <taxon>Eukaryota</taxon>
        <taxon>Metazoa</taxon>
        <taxon>Ecdysozoa</taxon>
        <taxon>Arthropoda</taxon>
        <taxon>Hexapoda</taxon>
        <taxon>Insecta</taxon>
        <taxon>Pterygota</taxon>
        <taxon>Neoptera</taxon>
        <taxon>Endopterygota</taxon>
        <taxon>Hymenoptera</taxon>
        <taxon>Apocrita</taxon>
        <taxon>Aculeata</taxon>
        <taxon>Apoidea</taxon>
        <taxon>Anthophila</taxon>
        <taxon>Apidae</taxon>
        <taxon>Heterotrigona</taxon>
    </lineage>
</organism>
<feature type="non-terminal residue" evidence="2">
    <location>
        <position position="87"/>
    </location>
</feature>
<dbReference type="Proteomes" id="UP000752696">
    <property type="component" value="Unassembled WGS sequence"/>
</dbReference>